<keyword evidence="9" id="KW-0704">Schiff base</keyword>
<dbReference type="Proteomes" id="UP000199689">
    <property type="component" value="Unassembled WGS sequence"/>
</dbReference>
<dbReference type="Gene3D" id="3.30.160.750">
    <property type="match status" value="1"/>
</dbReference>
<keyword evidence="3" id="KW-0210">Decarboxylase</keyword>
<evidence type="ECO:0000256" key="7">
    <source>
        <dbReference type="ARBA" id="ARBA00023145"/>
    </source>
</evidence>
<keyword evidence="7" id="KW-0865">Zymogen</keyword>
<protein>
    <submittedName>
        <fullName evidence="11">S-adenosylmethionine decarboxylase</fullName>
    </submittedName>
</protein>
<name>A0A1G5VDD1_9FIRM</name>
<dbReference type="OrthoDB" id="9793120at2"/>
<dbReference type="Gene3D" id="3.30.360.110">
    <property type="entry name" value="S-adenosylmethionine decarboxylase domain"/>
    <property type="match status" value="1"/>
</dbReference>
<dbReference type="PANTHER" id="PTHR33866">
    <property type="entry name" value="S-ADENOSYLMETHIONINE DECARBOXYLASE PROENZYME"/>
    <property type="match status" value="1"/>
</dbReference>
<dbReference type="GeneID" id="87755590"/>
<evidence type="ECO:0000313" key="12">
    <source>
        <dbReference type="Proteomes" id="UP000199689"/>
    </source>
</evidence>
<dbReference type="SUPFAM" id="SSF56276">
    <property type="entry name" value="S-adenosylmethionine decarboxylase"/>
    <property type="match status" value="1"/>
</dbReference>
<dbReference type="GO" id="GO:0005829">
    <property type="term" value="C:cytosol"/>
    <property type="evidence" value="ECO:0007669"/>
    <property type="project" value="TreeGrafter"/>
</dbReference>
<dbReference type="EMBL" id="FMXA01000006">
    <property type="protein sequence ID" value="SDA43688.1"/>
    <property type="molecule type" value="Genomic_DNA"/>
</dbReference>
<reference evidence="11 12" key="1">
    <citation type="submission" date="2016-10" db="EMBL/GenBank/DDBJ databases">
        <authorList>
            <person name="de Groot N.N."/>
        </authorList>
    </citation>
    <scope>NUCLEOTIDE SEQUENCE [LARGE SCALE GENOMIC DNA]</scope>
    <source>
        <strain evidence="11 12">DSM 15230</strain>
    </source>
</reference>
<dbReference type="STRING" id="209880.SAMN02910343_00550"/>
<dbReference type="InterPro" id="IPR042286">
    <property type="entry name" value="AdoMetDC_C"/>
</dbReference>
<evidence type="ECO:0000256" key="5">
    <source>
        <dbReference type="ARBA" id="ARBA00023066"/>
    </source>
</evidence>
<dbReference type="InterPro" id="IPR042284">
    <property type="entry name" value="AdoMetDC_N"/>
</dbReference>
<accession>A0A1G5VDD1</accession>
<evidence type="ECO:0000313" key="11">
    <source>
        <dbReference type="EMBL" id="SDA43688.1"/>
    </source>
</evidence>
<evidence type="ECO:0000256" key="2">
    <source>
        <dbReference type="ARBA" id="ARBA00022691"/>
    </source>
</evidence>
<dbReference type="GO" id="GO:0004014">
    <property type="term" value="F:adenosylmethionine decarboxylase activity"/>
    <property type="evidence" value="ECO:0007669"/>
    <property type="project" value="InterPro"/>
</dbReference>
<keyword evidence="2" id="KW-0949">S-adenosyl-L-methionine</keyword>
<keyword evidence="12" id="KW-1185">Reference proteome</keyword>
<evidence type="ECO:0000256" key="10">
    <source>
        <dbReference type="ARBA" id="ARBA00023317"/>
    </source>
</evidence>
<organism evidence="11 12">
    <name type="scientific">Allisonella histaminiformans</name>
    <dbReference type="NCBI Taxonomy" id="209880"/>
    <lineage>
        <taxon>Bacteria</taxon>
        <taxon>Bacillati</taxon>
        <taxon>Bacillota</taxon>
        <taxon>Negativicutes</taxon>
        <taxon>Veillonellales</taxon>
        <taxon>Veillonellaceae</taxon>
        <taxon>Allisonella</taxon>
    </lineage>
</organism>
<dbReference type="Pfam" id="PF02675">
    <property type="entry name" value="AdoMet_dc"/>
    <property type="match status" value="1"/>
</dbReference>
<evidence type="ECO:0000256" key="3">
    <source>
        <dbReference type="ARBA" id="ARBA00022793"/>
    </source>
</evidence>
<keyword evidence="10" id="KW-0670">Pyruvate</keyword>
<evidence type="ECO:0000256" key="6">
    <source>
        <dbReference type="ARBA" id="ARBA00023115"/>
    </source>
</evidence>
<keyword evidence="8" id="KW-0456">Lyase</keyword>
<keyword evidence="4" id="KW-0068">Autocatalytic cleavage</keyword>
<dbReference type="PANTHER" id="PTHR33866:SF2">
    <property type="entry name" value="S-ADENOSYLMETHIONINE DECARBOXYLASE PROENZYME"/>
    <property type="match status" value="1"/>
</dbReference>
<evidence type="ECO:0000256" key="4">
    <source>
        <dbReference type="ARBA" id="ARBA00022813"/>
    </source>
</evidence>
<gene>
    <name evidence="11" type="ORF">SAMN02910343_00550</name>
</gene>
<dbReference type="InterPro" id="IPR016067">
    <property type="entry name" value="S-AdoMet_deCO2ase_core"/>
</dbReference>
<keyword evidence="6" id="KW-0620">Polyamine biosynthesis</keyword>
<dbReference type="GO" id="GO:0008295">
    <property type="term" value="P:spermidine biosynthetic process"/>
    <property type="evidence" value="ECO:0007669"/>
    <property type="project" value="UniProtKB-KW"/>
</dbReference>
<dbReference type="RefSeq" id="WP_091363593.1">
    <property type="nucleotide sequence ID" value="NZ_CAUWGZ010000003.1"/>
</dbReference>
<comment type="cofactor">
    <cofactor evidence="1">
        <name>pyruvate</name>
        <dbReference type="ChEBI" id="CHEBI:15361"/>
    </cofactor>
</comment>
<dbReference type="InterPro" id="IPR003826">
    <property type="entry name" value="AdoMetDC_fam_prok"/>
</dbReference>
<evidence type="ECO:0000256" key="8">
    <source>
        <dbReference type="ARBA" id="ARBA00023239"/>
    </source>
</evidence>
<evidence type="ECO:0000256" key="9">
    <source>
        <dbReference type="ARBA" id="ARBA00023270"/>
    </source>
</evidence>
<proteinExistence type="predicted"/>
<evidence type="ECO:0000256" key="1">
    <source>
        <dbReference type="ARBA" id="ARBA00001928"/>
    </source>
</evidence>
<sequence>MSNYVGRHILLDCYGCNKNQVNSRDALISIIHEVAKTIHTPMNHIQEFSNDDEIIITGFGDHAHICIDAYPGLNYVAADVYTFTSGINPNQAIRITRKTLKAEKIRATSVRRGNIDAHPDMKPTTKSKTTTIRKVKNMGRQINQARKKFVSTIRKQNI</sequence>
<dbReference type="AlphaFoldDB" id="A0A1G5VDD1"/>
<keyword evidence="5" id="KW-0745">Spermidine biosynthesis</keyword>